<keyword evidence="4" id="KW-1000">Mitochondrion outer membrane</keyword>
<dbReference type="InterPro" id="IPR036282">
    <property type="entry name" value="Glutathione-S-Trfase_C_sf"/>
</dbReference>
<feature type="coiled-coil region" evidence="8">
    <location>
        <begin position="390"/>
        <end position="417"/>
    </location>
</feature>
<dbReference type="SUPFAM" id="SSF47616">
    <property type="entry name" value="GST C-terminal domain-like"/>
    <property type="match status" value="1"/>
</dbReference>
<evidence type="ECO:0000313" key="13">
    <source>
        <dbReference type="Proteomes" id="UP001447188"/>
    </source>
</evidence>
<feature type="domain" description="Mitochondrial outer membrane transport complex Sam37/metaxin N-terminal" evidence="10">
    <location>
        <begin position="20"/>
        <end position="144"/>
    </location>
</feature>
<dbReference type="PANTHER" id="PTHR12289">
    <property type="entry name" value="METAXIN RELATED"/>
    <property type="match status" value="1"/>
</dbReference>
<evidence type="ECO:0000256" key="6">
    <source>
        <dbReference type="ARBA" id="ARBA00023128"/>
    </source>
</evidence>
<comment type="subcellular location">
    <subcellularLocation>
        <location evidence="1">Mitochondrion outer membrane</location>
    </subcellularLocation>
</comment>
<reference evidence="12 13" key="1">
    <citation type="submission" date="2024-02" db="EMBL/GenBank/DDBJ databases">
        <title>Discinaceae phylogenomics.</title>
        <authorList>
            <person name="Dirks A.C."/>
            <person name="James T.Y."/>
        </authorList>
    </citation>
    <scope>NUCLEOTIDE SEQUENCE [LARGE SCALE GENOMIC DNA]</scope>
    <source>
        <strain evidence="12 13">ACD0624</strain>
    </source>
</reference>
<keyword evidence="6" id="KW-0496">Mitochondrion</keyword>
<dbReference type="EMBL" id="JBBBZM010000005">
    <property type="protein sequence ID" value="KAL0640145.1"/>
    <property type="molecule type" value="Genomic_DNA"/>
</dbReference>
<name>A0ABR3GW20_9PEZI</name>
<evidence type="ECO:0000256" key="1">
    <source>
        <dbReference type="ARBA" id="ARBA00004294"/>
    </source>
</evidence>
<dbReference type="InterPro" id="IPR019564">
    <property type="entry name" value="Sam37/metaxin_N"/>
</dbReference>
<protein>
    <submittedName>
        <fullName evidence="12">Uncharacterized protein</fullName>
    </submittedName>
</protein>
<evidence type="ECO:0000259" key="10">
    <source>
        <dbReference type="Pfam" id="PF10568"/>
    </source>
</evidence>
<dbReference type="InterPro" id="IPR033468">
    <property type="entry name" value="Metaxin_GST"/>
</dbReference>
<comment type="similarity">
    <text evidence="2">Belongs to the metaxin family.</text>
</comment>
<evidence type="ECO:0000256" key="4">
    <source>
        <dbReference type="ARBA" id="ARBA00022787"/>
    </source>
</evidence>
<evidence type="ECO:0000256" key="9">
    <source>
        <dbReference type="SAM" id="MobiDB-lite"/>
    </source>
</evidence>
<evidence type="ECO:0000256" key="8">
    <source>
        <dbReference type="SAM" id="Coils"/>
    </source>
</evidence>
<accession>A0ABR3GW20</accession>
<dbReference type="PANTHER" id="PTHR12289:SF41">
    <property type="entry name" value="FAILED AXON CONNECTIONS-RELATED"/>
    <property type="match status" value="1"/>
</dbReference>
<proteinExistence type="inferred from homology"/>
<evidence type="ECO:0000256" key="2">
    <source>
        <dbReference type="ARBA" id="ARBA00009170"/>
    </source>
</evidence>
<evidence type="ECO:0000313" key="12">
    <source>
        <dbReference type="EMBL" id="KAL0640145.1"/>
    </source>
</evidence>
<gene>
    <name evidence="12" type="ORF">Q9L58_000703</name>
</gene>
<evidence type="ECO:0000256" key="5">
    <source>
        <dbReference type="ARBA" id="ARBA00022927"/>
    </source>
</evidence>
<organism evidence="12 13">
    <name type="scientific">Discina gigas</name>
    <dbReference type="NCBI Taxonomy" id="1032678"/>
    <lineage>
        <taxon>Eukaryota</taxon>
        <taxon>Fungi</taxon>
        <taxon>Dikarya</taxon>
        <taxon>Ascomycota</taxon>
        <taxon>Pezizomycotina</taxon>
        <taxon>Pezizomycetes</taxon>
        <taxon>Pezizales</taxon>
        <taxon>Discinaceae</taxon>
        <taxon>Discina</taxon>
    </lineage>
</organism>
<feature type="compositionally biased region" description="Acidic residues" evidence="9">
    <location>
        <begin position="473"/>
        <end position="497"/>
    </location>
</feature>
<keyword evidence="3" id="KW-0813">Transport</keyword>
<dbReference type="CDD" id="cd03078">
    <property type="entry name" value="GST_N_Metaxin1_like"/>
    <property type="match status" value="1"/>
</dbReference>
<keyword evidence="13" id="KW-1185">Reference proteome</keyword>
<dbReference type="Pfam" id="PF17171">
    <property type="entry name" value="GST_C_6"/>
    <property type="match status" value="1"/>
</dbReference>
<keyword evidence="7" id="KW-0472">Membrane</keyword>
<dbReference type="Pfam" id="PF10568">
    <property type="entry name" value="Tom37"/>
    <property type="match status" value="1"/>
</dbReference>
<dbReference type="InterPro" id="IPR050931">
    <property type="entry name" value="Mito_Protein_Transport_Metaxin"/>
</dbReference>
<feature type="domain" description="Metaxin glutathione S-transferase" evidence="11">
    <location>
        <begin position="207"/>
        <end position="268"/>
    </location>
</feature>
<feature type="compositionally biased region" description="Acidic residues" evidence="9">
    <location>
        <begin position="451"/>
        <end position="465"/>
    </location>
</feature>
<comment type="caution">
    <text evidence="12">The sequence shown here is derived from an EMBL/GenBank/DDBJ whole genome shotgun (WGS) entry which is preliminary data.</text>
</comment>
<dbReference type="Proteomes" id="UP001447188">
    <property type="component" value="Unassembled WGS sequence"/>
</dbReference>
<feature type="region of interest" description="Disordered" evidence="9">
    <location>
        <begin position="163"/>
        <end position="184"/>
    </location>
</feature>
<evidence type="ECO:0000256" key="3">
    <source>
        <dbReference type="ARBA" id="ARBA00022448"/>
    </source>
</evidence>
<keyword evidence="8" id="KW-0175">Coiled coil</keyword>
<feature type="region of interest" description="Disordered" evidence="9">
    <location>
        <begin position="447"/>
        <end position="513"/>
    </location>
</feature>
<sequence length="513" mass="56530">MLELHIWGPAFSLPSIDPQCNAAVAYLNTTLHKDEWTVIASSNPLLSPTRQLPALRDGMTWVAGFRGIVEHLRKKSQGLVLDALLSDIEKAECTAFSAFLETHGQCLIDLSLYVSAKNFDAITRSTYATLLPFPMQYYTPGVIRSQAKARTAGLGVTALDVDTNEPPASAATPTGIPHTTASTQAQPSILTATEGASTFKLTGLVHDFLQPLQARLGSSRYFFGSDPSTLDCLAAGYLSLCLFPELPHSWLANEMRKEFPRMCGYLNDIRTPMLGKFVNANEVLAYTRGSSEREKTPATELPWGVVERGDLPWMSGFLVDCALDAVGLGRGAETRRRKLQEREQSMDPEDLERKRKVEAAIRSLRIRSVLTAVGGVAAFIGYCVWSGFLQIKLKEEVEEEEEEEEEAVVEVETKEGKDGDELTQAMIEGPSGFGLAGAILGLRRQPVNPDDSVEVEVEVEVEHDEDSEKHDENNEELSPEEEEDIANDIRAEEDEINELIAKDVEEDIEGKAE</sequence>
<evidence type="ECO:0000256" key="7">
    <source>
        <dbReference type="ARBA" id="ARBA00023136"/>
    </source>
</evidence>
<evidence type="ECO:0000259" key="11">
    <source>
        <dbReference type="Pfam" id="PF17171"/>
    </source>
</evidence>
<feature type="compositionally biased region" description="Acidic residues" evidence="9">
    <location>
        <begin position="504"/>
        <end position="513"/>
    </location>
</feature>
<keyword evidence="5" id="KW-0653">Protein transport</keyword>